<evidence type="ECO:0000313" key="3">
    <source>
        <dbReference type="Proteomes" id="UP000554482"/>
    </source>
</evidence>
<name>A0A7J6WVV4_THATH</name>
<organism evidence="2 3">
    <name type="scientific">Thalictrum thalictroides</name>
    <name type="common">Rue-anemone</name>
    <name type="synonym">Anemone thalictroides</name>
    <dbReference type="NCBI Taxonomy" id="46969"/>
    <lineage>
        <taxon>Eukaryota</taxon>
        <taxon>Viridiplantae</taxon>
        <taxon>Streptophyta</taxon>
        <taxon>Embryophyta</taxon>
        <taxon>Tracheophyta</taxon>
        <taxon>Spermatophyta</taxon>
        <taxon>Magnoliopsida</taxon>
        <taxon>Ranunculales</taxon>
        <taxon>Ranunculaceae</taxon>
        <taxon>Thalictroideae</taxon>
        <taxon>Thalictrum</taxon>
    </lineage>
</organism>
<dbReference type="EMBL" id="JABWDY010009271">
    <property type="protein sequence ID" value="KAF5201551.1"/>
    <property type="molecule type" value="Genomic_DNA"/>
</dbReference>
<feature type="chain" id="PRO_5029717437" description="Secreted protein" evidence="1">
    <location>
        <begin position="19"/>
        <end position="70"/>
    </location>
</feature>
<dbReference type="Proteomes" id="UP000554482">
    <property type="component" value="Unassembled WGS sequence"/>
</dbReference>
<comment type="caution">
    <text evidence="2">The sequence shown here is derived from an EMBL/GenBank/DDBJ whole genome shotgun (WGS) entry which is preliminary data.</text>
</comment>
<proteinExistence type="predicted"/>
<evidence type="ECO:0000256" key="1">
    <source>
        <dbReference type="SAM" id="SignalP"/>
    </source>
</evidence>
<protein>
    <recommendedName>
        <fullName evidence="4">Secreted protein</fullName>
    </recommendedName>
</protein>
<dbReference type="AlphaFoldDB" id="A0A7J6WVV4"/>
<accession>A0A7J6WVV4</accession>
<sequence length="70" mass="8038">MCYSELWVSLFFFICFTARRFTGKKRSTQLNPQELPAACRDITVEYKKHSTLVICSRSLPMTNSKVLSTG</sequence>
<keyword evidence="1" id="KW-0732">Signal</keyword>
<evidence type="ECO:0000313" key="2">
    <source>
        <dbReference type="EMBL" id="KAF5201551.1"/>
    </source>
</evidence>
<evidence type="ECO:0008006" key="4">
    <source>
        <dbReference type="Google" id="ProtNLM"/>
    </source>
</evidence>
<reference evidence="2 3" key="1">
    <citation type="submission" date="2020-06" db="EMBL/GenBank/DDBJ databases">
        <title>Transcriptomic and genomic resources for Thalictrum thalictroides and T. hernandezii: Facilitating candidate gene discovery in an emerging model plant lineage.</title>
        <authorList>
            <person name="Arias T."/>
            <person name="Riano-Pachon D.M."/>
            <person name="Di Stilio V.S."/>
        </authorList>
    </citation>
    <scope>NUCLEOTIDE SEQUENCE [LARGE SCALE GENOMIC DNA]</scope>
    <source>
        <strain evidence="3">cv. WT478/WT964</strain>
        <tissue evidence="2">Leaves</tissue>
    </source>
</reference>
<keyword evidence="3" id="KW-1185">Reference proteome</keyword>
<gene>
    <name evidence="2" type="ORF">FRX31_008860</name>
</gene>
<feature type="signal peptide" evidence="1">
    <location>
        <begin position="1"/>
        <end position="18"/>
    </location>
</feature>